<dbReference type="EnsemblMetazoa" id="XM_038195553.1">
    <property type="protein sequence ID" value="XP_038051481.1"/>
    <property type="gene ID" value="LOC119724482"/>
</dbReference>
<comment type="subcellular location">
    <subcellularLocation>
        <location evidence="1">Membrane</location>
        <topology evidence="1">Multi-pass membrane protein</topology>
    </subcellularLocation>
</comment>
<organism evidence="13 14">
    <name type="scientific">Patiria miniata</name>
    <name type="common">Bat star</name>
    <name type="synonym">Asterina miniata</name>
    <dbReference type="NCBI Taxonomy" id="46514"/>
    <lineage>
        <taxon>Eukaryota</taxon>
        <taxon>Metazoa</taxon>
        <taxon>Echinodermata</taxon>
        <taxon>Eleutherozoa</taxon>
        <taxon>Asterozoa</taxon>
        <taxon>Asteroidea</taxon>
        <taxon>Valvatacea</taxon>
        <taxon>Valvatida</taxon>
        <taxon>Asterinidae</taxon>
        <taxon>Patiria</taxon>
    </lineage>
</organism>
<comment type="similarity">
    <text evidence="2 12">Belongs to the short-chain dehydrogenases/reductases (SDR) family.</text>
</comment>
<dbReference type="RefSeq" id="XP_038051481.1">
    <property type="nucleotide sequence ID" value="XM_038195553.1"/>
</dbReference>
<evidence type="ECO:0000256" key="1">
    <source>
        <dbReference type="ARBA" id="ARBA00004141"/>
    </source>
</evidence>
<dbReference type="SUPFAM" id="SSF51735">
    <property type="entry name" value="NAD(P)-binding Rossmann-fold domains"/>
    <property type="match status" value="1"/>
</dbReference>
<evidence type="ECO:0000256" key="7">
    <source>
        <dbReference type="ARBA" id="ARBA00023098"/>
    </source>
</evidence>
<accession>A0A913ZKB3</accession>
<dbReference type="InterPro" id="IPR036291">
    <property type="entry name" value="NAD(P)-bd_dom_sf"/>
</dbReference>
<dbReference type="Gene3D" id="3.40.50.720">
    <property type="entry name" value="NAD(P)-binding Rossmann-like Domain"/>
    <property type="match status" value="1"/>
</dbReference>
<evidence type="ECO:0000256" key="9">
    <source>
        <dbReference type="ARBA" id="ARBA00059620"/>
    </source>
</evidence>
<evidence type="ECO:0000313" key="13">
    <source>
        <dbReference type="EnsemblMetazoa" id="XP_038051481.1"/>
    </source>
</evidence>
<evidence type="ECO:0000256" key="5">
    <source>
        <dbReference type="ARBA" id="ARBA00022989"/>
    </source>
</evidence>
<evidence type="ECO:0000256" key="3">
    <source>
        <dbReference type="ARBA" id="ARBA00022692"/>
    </source>
</evidence>
<dbReference type="FunFam" id="3.40.50.720:FF:000131">
    <property type="entry name" value="Short-chain dehydrogenase/reductase 3"/>
    <property type="match status" value="1"/>
</dbReference>
<keyword evidence="5" id="KW-1133">Transmembrane helix</keyword>
<dbReference type="InterPro" id="IPR002347">
    <property type="entry name" value="SDR_fam"/>
</dbReference>
<dbReference type="GO" id="GO:0052650">
    <property type="term" value="F:all-trans-retinol dehydrogenase (NADP+) activity"/>
    <property type="evidence" value="ECO:0007669"/>
    <property type="project" value="UniProtKB-ARBA"/>
</dbReference>
<dbReference type="Proteomes" id="UP000887568">
    <property type="component" value="Unplaced"/>
</dbReference>
<evidence type="ECO:0000256" key="2">
    <source>
        <dbReference type="ARBA" id="ARBA00006484"/>
    </source>
</evidence>
<keyword evidence="3" id="KW-0812">Transmembrane</keyword>
<dbReference type="AlphaFoldDB" id="A0A913ZKB3"/>
<keyword evidence="7" id="KW-0443">Lipid metabolism</keyword>
<evidence type="ECO:0000256" key="12">
    <source>
        <dbReference type="RuleBase" id="RU000363"/>
    </source>
</evidence>
<evidence type="ECO:0000313" key="14">
    <source>
        <dbReference type="Proteomes" id="UP000887568"/>
    </source>
</evidence>
<proteinExistence type="inferred from homology"/>
<comment type="function">
    <text evidence="9">Catalyzes the reduction of all-trans-retinal to all-trans-retinol in the presence of NADPH.</text>
</comment>
<dbReference type="GeneID" id="119724482"/>
<sequence length="311" mass="34128">MAAKSGIVFLLYVIWYFTESFFKTCVNVFVPSSLRRQKDVRGEIVLVTGGGAGLGRHLAIGFAKRKATVVIWDVNQHGNEETARIIRELDAGDVHAYTVDVSKAEQVYAAADRVRQEVGDVTVLVNNAGVAHYKPVLECSEEIIQKTINVNAVSHIWLHKAFLPAMKDKNSGHIVTIGSIIAFVPYRSMGAYTASKCTVHGIHESLQLDLAFENSAIKMTLACPSGLATGMIVGRINTGDAELSQPQNAAEEIIEGVLLDKLVVCVPGGAYLYTLIKNLIPVKLMVMLLRSIHLEDTFVKEDKTFEDEEEK</sequence>
<dbReference type="CDD" id="cd05339">
    <property type="entry name" value="17beta-HSDXI-like_SDR_c"/>
    <property type="match status" value="1"/>
</dbReference>
<dbReference type="PANTHER" id="PTHR24322">
    <property type="entry name" value="PKSB"/>
    <property type="match status" value="1"/>
</dbReference>
<evidence type="ECO:0000256" key="6">
    <source>
        <dbReference type="ARBA" id="ARBA00023002"/>
    </source>
</evidence>
<protein>
    <recommendedName>
        <fullName evidence="10">Short-chain dehydrogenase/reductase 3</fullName>
    </recommendedName>
    <alternativeName>
        <fullName evidence="11">Retinal short-chain dehydrogenase/reductase 1</fullName>
    </alternativeName>
</protein>
<name>A0A913ZKB3_PATMI</name>
<dbReference type="GO" id="GO:0005811">
    <property type="term" value="C:lipid droplet"/>
    <property type="evidence" value="ECO:0007669"/>
    <property type="project" value="TreeGrafter"/>
</dbReference>
<dbReference type="PANTHER" id="PTHR24322:SF736">
    <property type="entry name" value="RETINOL DEHYDROGENASE 10"/>
    <property type="match status" value="1"/>
</dbReference>
<reference evidence="13" key="1">
    <citation type="submission" date="2022-11" db="UniProtKB">
        <authorList>
            <consortium name="EnsemblMetazoa"/>
        </authorList>
    </citation>
    <scope>IDENTIFICATION</scope>
</reference>
<dbReference type="OrthoDB" id="5840532at2759"/>
<dbReference type="OMA" id="ICIPRII"/>
<evidence type="ECO:0000256" key="8">
    <source>
        <dbReference type="ARBA" id="ARBA00023136"/>
    </source>
</evidence>
<dbReference type="Pfam" id="PF00106">
    <property type="entry name" value="adh_short"/>
    <property type="match status" value="1"/>
</dbReference>
<keyword evidence="6" id="KW-0560">Oxidoreductase</keyword>
<evidence type="ECO:0000256" key="11">
    <source>
        <dbReference type="ARBA" id="ARBA00082544"/>
    </source>
</evidence>
<evidence type="ECO:0000256" key="10">
    <source>
        <dbReference type="ARBA" id="ARBA00068717"/>
    </source>
</evidence>
<keyword evidence="14" id="KW-1185">Reference proteome</keyword>
<dbReference type="PRINTS" id="PR00080">
    <property type="entry name" value="SDRFAMILY"/>
</dbReference>
<dbReference type="PRINTS" id="PR00081">
    <property type="entry name" value="GDHRDH"/>
</dbReference>
<dbReference type="GO" id="GO:0016020">
    <property type="term" value="C:membrane"/>
    <property type="evidence" value="ECO:0007669"/>
    <property type="project" value="UniProtKB-SubCell"/>
</dbReference>
<keyword evidence="8" id="KW-0472">Membrane</keyword>
<evidence type="ECO:0000256" key="4">
    <source>
        <dbReference type="ARBA" id="ARBA00022857"/>
    </source>
</evidence>
<keyword evidence="4" id="KW-0521">NADP</keyword>